<keyword evidence="3" id="KW-0677">Repeat</keyword>
<dbReference type="GO" id="GO:0007165">
    <property type="term" value="P:signal transduction"/>
    <property type="evidence" value="ECO:0007669"/>
    <property type="project" value="InterPro"/>
</dbReference>
<dbReference type="InterPro" id="IPR000488">
    <property type="entry name" value="Death_dom"/>
</dbReference>
<dbReference type="PROSITE" id="PS50017">
    <property type="entry name" value="DEATH_DOMAIN"/>
    <property type="match status" value="1"/>
</dbReference>
<feature type="compositionally biased region" description="Low complexity" evidence="7">
    <location>
        <begin position="525"/>
        <end position="536"/>
    </location>
</feature>
<gene>
    <name evidence="10" type="ORF">PMEA_00021699</name>
</gene>
<accession>A0AAU9VXA0</accession>
<protein>
    <recommendedName>
        <fullName evidence="9">Death domain-containing protein</fullName>
    </recommendedName>
</protein>
<keyword evidence="8" id="KW-1133">Transmembrane helix</keyword>
<dbReference type="Gene3D" id="2.120.10.30">
    <property type="entry name" value="TolB, C-terminal domain"/>
    <property type="match status" value="1"/>
</dbReference>
<feature type="compositionally biased region" description="Polar residues" evidence="7">
    <location>
        <begin position="554"/>
        <end position="570"/>
    </location>
</feature>
<evidence type="ECO:0000256" key="7">
    <source>
        <dbReference type="SAM" id="MobiDB-lite"/>
    </source>
</evidence>
<dbReference type="SUPFAM" id="SSF47986">
    <property type="entry name" value="DEATH domain"/>
    <property type="match status" value="1"/>
</dbReference>
<dbReference type="AlphaFoldDB" id="A0AAU9VXA0"/>
<feature type="repeat" description="LDL-receptor class B" evidence="6">
    <location>
        <begin position="91"/>
        <end position="138"/>
    </location>
</feature>
<dbReference type="FunFam" id="2.120.10.30:FF:000241">
    <property type="entry name" value="Low-density lipoprotein receptor-related protein 6"/>
    <property type="match status" value="1"/>
</dbReference>
<keyword evidence="5" id="KW-0325">Glycoprotein</keyword>
<evidence type="ECO:0000256" key="5">
    <source>
        <dbReference type="ARBA" id="ARBA00023180"/>
    </source>
</evidence>
<evidence type="ECO:0000256" key="2">
    <source>
        <dbReference type="ARBA" id="ARBA00022729"/>
    </source>
</evidence>
<dbReference type="PANTHER" id="PTHR46513">
    <property type="entry name" value="VITELLOGENIN RECEPTOR-LIKE PROTEIN-RELATED-RELATED"/>
    <property type="match status" value="1"/>
</dbReference>
<feature type="transmembrane region" description="Helical" evidence="8">
    <location>
        <begin position="286"/>
        <end position="308"/>
    </location>
</feature>
<dbReference type="Pfam" id="PF00058">
    <property type="entry name" value="Ldl_recept_b"/>
    <property type="match status" value="2"/>
</dbReference>
<evidence type="ECO:0000256" key="4">
    <source>
        <dbReference type="ARBA" id="ARBA00023157"/>
    </source>
</evidence>
<dbReference type="EMBL" id="CALNXJ010000004">
    <property type="protein sequence ID" value="CAH3038452.1"/>
    <property type="molecule type" value="Genomic_DNA"/>
</dbReference>
<name>A0AAU9VXA0_9CNID</name>
<evidence type="ECO:0000256" key="8">
    <source>
        <dbReference type="SAM" id="Phobius"/>
    </source>
</evidence>
<keyword evidence="1" id="KW-0245">EGF-like domain</keyword>
<reference evidence="10 11" key="1">
    <citation type="submission" date="2022-05" db="EMBL/GenBank/DDBJ databases">
        <authorList>
            <consortium name="Genoscope - CEA"/>
            <person name="William W."/>
        </authorList>
    </citation>
    <scope>NUCLEOTIDE SEQUENCE [LARGE SCALE GENOMIC DNA]</scope>
</reference>
<dbReference type="SUPFAM" id="SSF63825">
    <property type="entry name" value="YWTD domain"/>
    <property type="match status" value="1"/>
</dbReference>
<evidence type="ECO:0000313" key="11">
    <source>
        <dbReference type="Proteomes" id="UP001159428"/>
    </source>
</evidence>
<feature type="transmembrane region" description="Helical" evidence="8">
    <location>
        <begin position="466"/>
        <end position="486"/>
    </location>
</feature>
<keyword evidence="11" id="KW-1185">Reference proteome</keyword>
<organism evidence="10 11">
    <name type="scientific">Pocillopora meandrina</name>
    <dbReference type="NCBI Taxonomy" id="46732"/>
    <lineage>
        <taxon>Eukaryota</taxon>
        <taxon>Metazoa</taxon>
        <taxon>Cnidaria</taxon>
        <taxon>Anthozoa</taxon>
        <taxon>Hexacorallia</taxon>
        <taxon>Scleractinia</taxon>
        <taxon>Astrocoeniina</taxon>
        <taxon>Pocilloporidae</taxon>
        <taxon>Pocillopora</taxon>
    </lineage>
</organism>
<keyword evidence="2" id="KW-0732">Signal</keyword>
<evidence type="ECO:0000256" key="3">
    <source>
        <dbReference type="ARBA" id="ARBA00022737"/>
    </source>
</evidence>
<dbReference type="InterPro" id="IPR000033">
    <property type="entry name" value="LDLR_classB_rpt"/>
</dbReference>
<proteinExistence type="predicted"/>
<keyword evidence="8" id="KW-0812">Transmembrane</keyword>
<dbReference type="InterPro" id="IPR011042">
    <property type="entry name" value="6-blade_b-propeller_TolB-like"/>
</dbReference>
<dbReference type="PANTHER" id="PTHR46513:SF13">
    <property type="entry name" value="EGF-LIKE DOMAIN-CONTAINING PROTEIN"/>
    <property type="match status" value="1"/>
</dbReference>
<feature type="repeat" description="LDL-receptor class B" evidence="6">
    <location>
        <begin position="48"/>
        <end position="90"/>
    </location>
</feature>
<evidence type="ECO:0000256" key="6">
    <source>
        <dbReference type="PROSITE-ProRule" id="PRU00461"/>
    </source>
</evidence>
<dbReference type="PROSITE" id="PS51120">
    <property type="entry name" value="LDLRB"/>
    <property type="match status" value="2"/>
</dbReference>
<feature type="compositionally biased region" description="Basic and acidic residues" evidence="7">
    <location>
        <begin position="597"/>
        <end position="611"/>
    </location>
</feature>
<dbReference type="Proteomes" id="UP001159428">
    <property type="component" value="Unassembled WGS sequence"/>
</dbReference>
<keyword evidence="8" id="KW-0472">Membrane</keyword>
<feature type="domain" description="Death" evidence="9">
    <location>
        <begin position="675"/>
        <end position="724"/>
    </location>
</feature>
<dbReference type="Gene3D" id="1.10.533.10">
    <property type="entry name" value="Death Domain, Fas"/>
    <property type="match status" value="1"/>
</dbReference>
<evidence type="ECO:0000313" key="10">
    <source>
        <dbReference type="EMBL" id="CAH3038452.1"/>
    </source>
</evidence>
<evidence type="ECO:0000256" key="1">
    <source>
        <dbReference type="ARBA" id="ARBA00022536"/>
    </source>
</evidence>
<dbReference type="InterPro" id="IPR011029">
    <property type="entry name" value="DEATH-like_dom_sf"/>
</dbReference>
<dbReference type="SMART" id="SM00135">
    <property type="entry name" value="LY"/>
    <property type="match status" value="3"/>
</dbReference>
<sequence>MDVEDNYIYWSDSWGGTIKRMDLQTHIKENVTKGVGKVGGIAIDWISKDIFWTDTRNNRIEMAKVDGSDRKILFDRDIDKPRGIAVDSVNGYIFWTDWGSNSKIERATLDGKERVTIVETSSSFPLQWVNGVIVDYADSESVIYWVDAGPGVVGRADLDGRNRKLSKKITNSHLVAITLHNGTVYLSDNRAKKIRLMDKTNLEYLGNLDLSFPEIHGITVLDGSRQPLTKSNFFLNRSGGCQYFNFLLKHISSQQKGNPLNLTPISRSQQKINGWCLLLSLGHNCLLFWTSMILLQVILAIAAISNVLKYVYQWEEKKFKQAVVKGIKDYCYKDTCSCKSRNTTIEKQLCSILPNDSNASSAQIRVLKQPGESSVLNHTEVVFSLILRTQSNSSRMVIKNSTLDYIVQKSVYYISKHLGGYKVIYVNCNPPSFENFCNYTELPKDINGEEVTKGVSSKKGTIDSTTAGTVTSGIVIVIIIAGVFIWRKKRYNGVGDEQAHVMGKVEQGDRDPGQELHFSQDVAVNNGDQNTGNTTGPDETDLPHYPARGPTHMTGRSVQDGLPSTSTSARGSEDDMPLNGSNSSFSKSEPDECNIVEDERPGVEDNKKINKEGSGMNQMDNAAADLKSANDNDSNADQAKVTATGRSFKAADIPIKVKRRICLKLNIEDNYHFKDYRFLGEKMGFDQDVIKNLKQAANPTEDLLNLWSVKCEATVEKLIEFLREDDMDRDDVATILEDWLKKEISNT</sequence>
<keyword evidence="4" id="KW-1015">Disulfide bond</keyword>
<dbReference type="Pfam" id="PF00531">
    <property type="entry name" value="Death"/>
    <property type="match status" value="1"/>
</dbReference>
<dbReference type="InterPro" id="IPR050778">
    <property type="entry name" value="Cueball_EGF_LRP_Nidogen"/>
</dbReference>
<evidence type="ECO:0000259" key="9">
    <source>
        <dbReference type="PROSITE" id="PS50017"/>
    </source>
</evidence>
<feature type="region of interest" description="Disordered" evidence="7">
    <location>
        <begin position="523"/>
        <end position="618"/>
    </location>
</feature>
<comment type="caution">
    <text evidence="10">The sequence shown here is derived from an EMBL/GenBank/DDBJ whole genome shotgun (WGS) entry which is preliminary data.</text>
</comment>